<dbReference type="Proteomes" id="UP000177091">
    <property type="component" value="Unassembled WGS sequence"/>
</dbReference>
<gene>
    <name evidence="1" type="ORF">A2112_01230</name>
</gene>
<evidence type="ECO:0008006" key="3">
    <source>
        <dbReference type="Google" id="ProtNLM"/>
    </source>
</evidence>
<protein>
    <recommendedName>
        <fullName evidence="3">Bacterial toxin RNase RnlA/LsoA DBD domain-containing protein</fullName>
    </recommendedName>
</protein>
<reference evidence="1 2" key="1">
    <citation type="journal article" date="2016" name="Nat. Commun.">
        <title>Thousands of microbial genomes shed light on interconnected biogeochemical processes in an aquifer system.</title>
        <authorList>
            <person name="Anantharaman K."/>
            <person name="Brown C.T."/>
            <person name="Hug L.A."/>
            <person name="Sharon I."/>
            <person name="Castelle C.J."/>
            <person name="Probst A.J."/>
            <person name="Thomas B.C."/>
            <person name="Singh A."/>
            <person name="Wilkins M.J."/>
            <person name="Karaoz U."/>
            <person name="Brodie E.L."/>
            <person name="Williams K.H."/>
            <person name="Hubbard S.S."/>
            <person name="Banfield J.F."/>
        </authorList>
    </citation>
    <scope>NUCLEOTIDE SEQUENCE [LARGE SCALE GENOMIC DNA]</scope>
</reference>
<evidence type="ECO:0000313" key="2">
    <source>
        <dbReference type="Proteomes" id="UP000177091"/>
    </source>
</evidence>
<comment type="caution">
    <text evidence="1">The sequence shown here is derived from an EMBL/GenBank/DDBJ whole genome shotgun (WGS) entry which is preliminary data.</text>
</comment>
<dbReference type="Gene3D" id="6.10.250.2650">
    <property type="match status" value="1"/>
</dbReference>
<evidence type="ECO:0000313" key="1">
    <source>
        <dbReference type="EMBL" id="OGM03853.1"/>
    </source>
</evidence>
<proteinExistence type="predicted"/>
<dbReference type="EMBL" id="MGFK01000028">
    <property type="protein sequence ID" value="OGM03853.1"/>
    <property type="molecule type" value="Genomic_DNA"/>
</dbReference>
<accession>A0A1F7WLY9</accession>
<sequence length="162" mass="19064">MDFKLEEKIWWKYLHEDLQELLKESVKLYNSVGAWQEKFHDYSFVVFPAAKAYEGFLKKVFLDLGFITKEDFNGKHFRVGKALNPSLDKRFREESVYDKIVDFCQGPALADSMWETWKSSRNLLFHWFPEEKNAITHEEAGVNIDLILATMDKTTKECKIGV</sequence>
<organism evidence="1 2">
    <name type="scientific">Candidatus Woesebacteria bacterium GWA1_42_12</name>
    <dbReference type="NCBI Taxonomy" id="1802472"/>
    <lineage>
        <taxon>Bacteria</taxon>
        <taxon>Candidatus Woeseibacteriota</taxon>
    </lineage>
</organism>
<name>A0A1F7WLY9_9BACT</name>
<dbReference type="AlphaFoldDB" id="A0A1F7WLY9"/>